<dbReference type="Pfam" id="PF21674">
    <property type="entry name" value="CCDC22_N"/>
    <property type="match status" value="1"/>
</dbReference>
<dbReference type="OrthoDB" id="10266736at2759"/>
<evidence type="ECO:0000259" key="3">
    <source>
        <dbReference type="Pfam" id="PF05667"/>
    </source>
</evidence>
<dbReference type="PANTHER" id="PTHR15668">
    <property type="entry name" value="JM1 PROTEIN"/>
    <property type="match status" value="1"/>
</dbReference>
<evidence type="ECO:0000256" key="2">
    <source>
        <dbReference type="SAM" id="Coils"/>
    </source>
</evidence>
<protein>
    <recommendedName>
        <fullName evidence="7">Coiled-coil domain-containing protein 22 homolog</fullName>
    </recommendedName>
</protein>
<feature type="domain" description="CCDC22 N-terminal" evidence="4">
    <location>
        <begin position="1"/>
        <end position="107"/>
    </location>
</feature>
<dbReference type="GeneID" id="16076402"/>
<sequence length="621" mass="70041">MDEVDKIILLTLRQLGTDVEEDVASLADLPTKAFVEGAARCINTINGNDEMPLSLPGSMAARFRVGTTLATACQDLGYGSNIGYNTFLYSNEDDCRQLLMWLIERLPKETTSTTGAETLGQEAMLQRAITAEIDKQLSCPWIPPAFHRDGLCWSNNRTAWHLISRRGVRSFRSTTLFTSEMDAANTARAAYETTNQQTIPQQRSVATSSLASILARNSRLLASERAREEELTAAGRDPALPNEDFVRQKRTTTRRTISAKVKAALFNDAKQEVDMAKFLAKFSGIELGKMSMFRAKHKLQFAKEDEAAVAATKTVTDEELKQQREDELSALQGEVEDLESSLQAMRDNLASLQSTAEALAEQTARMQEENEALTKEQKVRKRVLDLLPNAEENMQLLKDKIDEVAAKLAALAERWEEHRVALIKEYRDLKVAAANKNSEARKQAESIQELRSQAKQIIADAKQKEQLFQQLVQDYERMNKDILRSSYTSRILEIVKSIDKQKREIQKILVETRGLQKDLGLLEGKIERTFTVAEEEIFKESKANPAARLAYKHLANLHAECGRLIDVVKSTGTVAREIRDLEDQIEVEQRKDTQKNLDRISADLKALKTENKQLAEQLRKK</sequence>
<dbReference type="RefSeq" id="XP_004995815.1">
    <property type="nucleotide sequence ID" value="XM_004995758.1"/>
</dbReference>
<evidence type="ECO:0008006" key="7">
    <source>
        <dbReference type="Google" id="ProtNLM"/>
    </source>
</evidence>
<dbReference type="STRING" id="946362.F2U4L3"/>
<dbReference type="FunCoup" id="F2U4L3">
    <property type="interactions" value="823"/>
</dbReference>
<dbReference type="KEGG" id="sre:PTSG_03231"/>
<keyword evidence="2" id="KW-0175">Coiled coil</keyword>
<dbReference type="Proteomes" id="UP000007799">
    <property type="component" value="Unassembled WGS sequence"/>
</dbReference>
<dbReference type="InterPro" id="IPR008530">
    <property type="entry name" value="CCDC22"/>
</dbReference>
<evidence type="ECO:0000256" key="1">
    <source>
        <dbReference type="ARBA" id="ARBA00006438"/>
    </source>
</evidence>
<accession>F2U4L3</accession>
<evidence type="ECO:0000313" key="5">
    <source>
        <dbReference type="EMBL" id="EGD82579.1"/>
    </source>
</evidence>
<dbReference type="OMA" id="KFEQHIQ"/>
<dbReference type="InParanoid" id="F2U4L3"/>
<dbReference type="PANTHER" id="PTHR15668:SF4">
    <property type="entry name" value="COILED-COIL DOMAIN-CONTAINING PROTEIN 22"/>
    <property type="match status" value="1"/>
</dbReference>
<comment type="similarity">
    <text evidence="1">Belongs to the CCDC22 family.</text>
</comment>
<dbReference type="GO" id="GO:0097602">
    <property type="term" value="F:cullin family protein binding"/>
    <property type="evidence" value="ECO:0007669"/>
    <property type="project" value="TreeGrafter"/>
</dbReference>
<evidence type="ECO:0000313" key="6">
    <source>
        <dbReference type="Proteomes" id="UP000007799"/>
    </source>
</evidence>
<organism evidence="6">
    <name type="scientific">Salpingoeca rosetta (strain ATCC 50818 / BSB-021)</name>
    <dbReference type="NCBI Taxonomy" id="946362"/>
    <lineage>
        <taxon>Eukaryota</taxon>
        <taxon>Choanoflagellata</taxon>
        <taxon>Craspedida</taxon>
        <taxon>Salpingoecidae</taxon>
        <taxon>Salpingoeca</taxon>
    </lineage>
</organism>
<dbReference type="InterPro" id="IPR048349">
    <property type="entry name" value="CCDC22_N"/>
</dbReference>
<dbReference type="AlphaFoldDB" id="F2U4L3"/>
<proteinExistence type="inferred from homology"/>
<keyword evidence="6" id="KW-1185">Reference proteome</keyword>
<dbReference type="InterPro" id="IPR048348">
    <property type="entry name" value="CCDC22_CC"/>
</dbReference>
<dbReference type="GO" id="GO:2000060">
    <property type="term" value="P:positive regulation of ubiquitin-dependent protein catabolic process"/>
    <property type="evidence" value="ECO:0007669"/>
    <property type="project" value="TreeGrafter"/>
</dbReference>
<dbReference type="EMBL" id="GL832961">
    <property type="protein sequence ID" value="EGD82579.1"/>
    <property type="molecule type" value="Genomic_DNA"/>
</dbReference>
<feature type="coiled-coil region" evidence="2">
    <location>
        <begin position="321"/>
        <end position="481"/>
    </location>
</feature>
<gene>
    <name evidence="5" type="ORF">PTSG_03231</name>
</gene>
<feature type="coiled-coil region" evidence="2">
    <location>
        <begin position="590"/>
        <end position="617"/>
    </location>
</feature>
<dbReference type="Pfam" id="PF05667">
    <property type="entry name" value="CCDC22_CC"/>
    <property type="match status" value="1"/>
</dbReference>
<reference evidence="5" key="1">
    <citation type="submission" date="2009-08" db="EMBL/GenBank/DDBJ databases">
        <title>Annotation of Salpingoeca rosetta.</title>
        <authorList>
            <consortium name="The Broad Institute Genome Sequencing Platform"/>
            <person name="Russ C."/>
            <person name="Cuomo C."/>
            <person name="Burger G."/>
            <person name="Gray M.W."/>
            <person name="Holland P.W.H."/>
            <person name="King N."/>
            <person name="Lang F.B.F."/>
            <person name="Roger A.J."/>
            <person name="Ruiz-Trillo I."/>
            <person name="Young S.K."/>
            <person name="Zeng Q."/>
            <person name="Gargeya S."/>
            <person name="Alvarado L."/>
            <person name="Berlin A."/>
            <person name="Chapman S.B."/>
            <person name="Chen Z."/>
            <person name="Freedman E."/>
            <person name="Gellesch M."/>
            <person name="Goldberg J."/>
            <person name="Griggs A."/>
            <person name="Gujja S."/>
            <person name="Heilman E."/>
            <person name="Heiman D."/>
            <person name="Howarth C."/>
            <person name="Mehta T."/>
            <person name="Neiman D."/>
            <person name="Pearson M."/>
            <person name="Roberts A."/>
            <person name="Saif S."/>
            <person name="Shea T."/>
            <person name="Shenoy N."/>
            <person name="Sisk P."/>
            <person name="Stolte C."/>
            <person name="Sykes S."/>
            <person name="White J."/>
            <person name="Yandava C."/>
            <person name="Haas B."/>
            <person name="Nusbaum C."/>
            <person name="Birren B."/>
        </authorList>
    </citation>
    <scope>NUCLEOTIDE SEQUENCE [LARGE SCALE GENOMIC DNA]</scope>
    <source>
        <strain evidence="5">ATCC 50818</strain>
    </source>
</reference>
<evidence type="ECO:0000259" key="4">
    <source>
        <dbReference type="Pfam" id="PF21674"/>
    </source>
</evidence>
<name>F2U4L3_SALR5</name>
<feature type="domain" description="CCDC22 coiled-coil" evidence="3">
    <location>
        <begin position="127"/>
        <end position="591"/>
    </location>
</feature>
<dbReference type="eggNOG" id="KOG1937">
    <property type="taxonomic scope" value="Eukaryota"/>
</dbReference>